<dbReference type="InterPro" id="IPR041657">
    <property type="entry name" value="HTH_17"/>
</dbReference>
<evidence type="ECO:0000313" key="3">
    <source>
        <dbReference type="Proteomes" id="UP000249239"/>
    </source>
</evidence>
<dbReference type="AlphaFoldDB" id="A0A2W7NIN2"/>
<organism evidence="2 3">
    <name type="scientific">Breznakibacter xylanolyticus</name>
    <dbReference type="NCBI Taxonomy" id="990"/>
    <lineage>
        <taxon>Bacteria</taxon>
        <taxon>Pseudomonadati</taxon>
        <taxon>Bacteroidota</taxon>
        <taxon>Bacteroidia</taxon>
        <taxon>Marinilabiliales</taxon>
        <taxon>Marinilabiliaceae</taxon>
        <taxon>Breznakibacter</taxon>
    </lineage>
</organism>
<feature type="domain" description="Helix-turn-helix" evidence="1">
    <location>
        <begin position="38"/>
        <end position="87"/>
    </location>
</feature>
<dbReference type="EMBL" id="QKZK01000003">
    <property type="protein sequence ID" value="PZX20098.1"/>
    <property type="molecule type" value="Genomic_DNA"/>
</dbReference>
<dbReference type="RefSeq" id="WP_111444273.1">
    <property type="nucleotide sequence ID" value="NZ_QKZK01000003.1"/>
</dbReference>
<evidence type="ECO:0000259" key="1">
    <source>
        <dbReference type="Pfam" id="PF12728"/>
    </source>
</evidence>
<dbReference type="SUPFAM" id="SSF46955">
    <property type="entry name" value="Putative DNA-binding domain"/>
    <property type="match status" value="1"/>
</dbReference>
<proteinExistence type="predicted"/>
<reference evidence="2 3" key="1">
    <citation type="submission" date="2018-06" db="EMBL/GenBank/DDBJ databases">
        <title>Genomic Encyclopedia of Archaeal and Bacterial Type Strains, Phase II (KMG-II): from individual species to whole genera.</title>
        <authorList>
            <person name="Goeker M."/>
        </authorList>
    </citation>
    <scope>NUCLEOTIDE SEQUENCE [LARGE SCALE GENOMIC DNA]</scope>
    <source>
        <strain evidence="2 3">DSM 6779</strain>
    </source>
</reference>
<dbReference type="PANTHER" id="PTHR34585:SF22">
    <property type="entry name" value="HELIX-TURN-HELIX DOMAIN-CONTAINING PROTEIN"/>
    <property type="match status" value="1"/>
</dbReference>
<comment type="caution">
    <text evidence="2">The sequence shown here is derived from an EMBL/GenBank/DDBJ whole genome shotgun (WGS) entry which is preliminary data.</text>
</comment>
<dbReference type="Pfam" id="PF12728">
    <property type="entry name" value="HTH_17"/>
    <property type="match status" value="1"/>
</dbReference>
<dbReference type="InterPro" id="IPR009061">
    <property type="entry name" value="DNA-bd_dom_put_sf"/>
</dbReference>
<gene>
    <name evidence="2" type="ORF">LX69_00551</name>
</gene>
<evidence type="ECO:0000313" key="2">
    <source>
        <dbReference type="EMBL" id="PZX20098.1"/>
    </source>
</evidence>
<dbReference type="PANTHER" id="PTHR34585">
    <property type="match status" value="1"/>
</dbReference>
<accession>A0A2W7NIN2</accession>
<sequence>MPLKVITSEDLEIFKSELIAEIKSLLDGFQKAGTTQKWMKTKDVLALLKISHGTLQHLRITGQIPFSKIGGVIYYDAEEINQLIARNMIY</sequence>
<keyword evidence="3" id="KW-1185">Reference proteome</keyword>
<name>A0A2W7NIN2_9BACT</name>
<dbReference type="OrthoDB" id="1524679at2"/>
<dbReference type="Proteomes" id="UP000249239">
    <property type="component" value="Unassembled WGS sequence"/>
</dbReference>
<protein>
    <submittedName>
        <fullName evidence="2">Helix-turn-helix protein</fullName>
    </submittedName>
</protein>